<dbReference type="GO" id="GO:0005847">
    <property type="term" value="C:mRNA cleavage and polyadenylation specificity factor complex"/>
    <property type="evidence" value="ECO:0007669"/>
    <property type="project" value="TreeGrafter"/>
</dbReference>
<dbReference type="PANTHER" id="PTHR45735:SF2">
    <property type="entry name" value="CLEAVAGE STIMULATION FACTOR SUBUNIT 2"/>
    <property type="match status" value="1"/>
</dbReference>
<evidence type="ECO:0000313" key="6">
    <source>
        <dbReference type="EMBL" id="TRM65875.1"/>
    </source>
</evidence>
<dbReference type="Pfam" id="PF14304">
    <property type="entry name" value="CSTF_C"/>
    <property type="match status" value="1"/>
</dbReference>
<organism evidence="6 7">
    <name type="scientific">Schizophyllum amplum</name>
    <dbReference type="NCBI Taxonomy" id="97359"/>
    <lineage>
        <taxon>Eukaryota</taxon>
        <taxon>Fungi</taxon>
        <taxon>Dikarya</taxon>
        <taxon>Basidiomycota</taxon>
        <taxon>Agaricomycotina</taxon>
        <taxon>Agaricomycetes</taxon>
        <taxon>Agaricomycetidae</taxon>
        <taxon>Agaricales</taxon>
        <taxon>Schizophyllaceae</taxon>
        <taxon>Schizophyllum</taxon>
    </lineage>
</organism>
<dbReference type="GO" id="GO:0031124">
    <property type="term" value="P:mRNA 3'-end processing"/>
    <property type="evidence" value="ECO:0007669"/>
    <property type="project" value="InterPro"/>
</dbReference>
<dbReference type="Pfam" id="PF14327">
    <property type="entry name" value="CSTF2_hinge"/>
    <property type="match status" value="1"/>
</dbReference>
<name>A0A550CM62_9AGAR</name>
<sequence length="175" mass="18732">MSSNQTLATEQLLELLMQLKKTTPDAARQILNAQPQIAYALITLMVSMNAIDIEVFQRTLTTLGPTGMGPQDPIPPAVPPVASAIPPYVQPHTEYRTTTPPYAPQPQAYANGQAPTPQAYTNPAASGVVNILASIPDDQKALVVQLLSMTPEQISALPPNERANVMQLRATLGLP</sequence>
<comment type="subcellular location">
    <subcellularLocation>
        <location evidence="1">Nucleus</location>
    </subcellularLocation>
</comment>
<evidence type="ECO:0008006" key="8">
    <source>
        <dbReference type="Google" id="ProtNLM"/>
    </source>
</evidence>
<dbReference type="STRING" id="97359.A0A550CM62"/>
<dbReference type="InterPro" id="IPR025742">
    <property type="entry name" value="CSTF2_hinge"/>
</dbReference>
<dbReference type="InterPro" id="IPR026896">
    <property type="entry name" value="CSTF_C"/>
</dbReference>
<dbReference type="InterPro" id="IPR038192">
    <property type="entry name" value="CSTF_C_sf"/>
</dbReference>
<evidence type="ECO:0000313" key="7">
    <source>
        <dbReference type="Proteomes" id="UP000320762"/>
    </source>
</evidence>
<dbReference type="Proteomes" id="UP000320762">
    <property type="component" value="Unassembled WGS sequence"/>
</dbReference>
<feature type="region of interest" description="Disordered" evidence="3">
    <location>
        <begin position="92"/>
        <end position="114"/>
    </location>
</feature>
<gene>
    <name evidence="6" type="ORF">BD626DRAFT_486097</name>
</gene>
<evidence type="ECO:0000259" key="4">
    <source>
        <dbReference type="Pfam" id="PF14304"/>
    </source>
</evidence>
<evidence type="ECO:0000256" key="2">
    <source>
        <dbReference type="ARBA" id="ARBA00023242"/>
    </source>
</evidence>
<keyword evidence="7" id="KW-1185">Reference proteome</keyword>
<accession>A0A550CM62</accession>
<evidence type="ECO:0000256" key="1">
    <source>
        <dbReference type="ARBA" id="ARBA00004123"/>
    </source>
</evidence>
<keyword evidence="2" id="KW-0539">Nucleus</keyword>
<dbReference type="AlphaFoldDB" id="A0A550CM62"/>
<feature type="compositionally biased region" description="Low complexity" evidence="3">
    <location>
        <begin position="96"/>
        <end position="114"/>
    </location>
</feature>
<comment type="caution">
    <text evidence="6">The sequence shown here is derived from an EMBL/GenBank/DDBJ whole genome shotgun (WGS) entry which is preliminary data.</text>
</comment>
<evidence type="ECO:0000259" key="5">
    <source>
        <dbReference type="Pfam" id="PF14327"/>
    </source>
</evidence>
<feature type="domain" description="Cleavage stimulation factor subunit 2 hinge" evidence="5">
    <location>
        <begin position="6"/>
        <end position="59"/>
    </location>
</feature>
<protein>
    <recommendedName>
        <fullName evidence="8">Cleavage stimulation factor subunit 2 hinge domain-containing protein</fullName>
    </recommendedName>
</protein>
<dbReference type="PANTHER" id="PTHR45735">
    <property type="entry name" value="CLEAVAGE STIMULATION FACTOR SUBUNIT 2"/>
    <property type="match status" value="1"/>
</dbReference>
<dbReference type="EMBL" id="VDMD01000004">
    <property type="protein sequence ID" value="TRM65875.1"/>
    <property type="molecule type" value="Genomic_DNA"/>
</dbReference>
<proteinExistence type="predicted"/>
<feature type="domain" description="Transcription termination and cleavage factor C-terminal" evidence="4">
    <location>
        <begin position="139"/>
        <end position="170"/>
    </location>
</feature>
<reference evidence="6 7" key="1">
    <citation type="journal article" date="2019" name="New Phytol.">
        <title>Comparative genomics reveals unique wood-decay strategies and fruiting body development in the Schizophyllaceae.</title>
        <authorList>
            <person name="Almasi E."/>
            <person name="Sahu N."/>
            <person name="Krizsan K."/>
            <person name="Balint B."/>
            <person name="Kovacs G.M."/>
            <person name="Kiss B."/>
            <person name="Cseklye J."/>
            <person name="Drula E."/>
            <person name="Henrissat B."/>
            <person name="Nagy I."/>
            <person name="Chovatia M."/>
            <person name="Adam C."/>
            <person name="LaButti K."/>
            <person name="Lipzen A."/>
            <person name="Riley R."/>
            <person name="Grigoriev I.V."/>
            <person name="Nagy L.G."/>
        </authorList>
    </citation>
    <scope>NUCLEOTIDE SEQUENCE [LARGE SCALE GENOMIC DNA]</scope>
    <source>
        <strain evidence="6 7">NL-1724</strain>
    </source>
</reference>
<evidence type="ECO:0000256" key="3">
    <source>
        <dbReference type="SAM" id="MobiDB-lite"/>
    </source>
</evidence>
<dbReference type="Gene3D" id="1.10.20.70">
    <property type="entry name" value="Transcription termination and cleavage factor, C-terminal domain"/>
    <property type="match status" value="1"/>
</dbReference>
<dbReference type="OrthoDB" id="272703at2759"/>
<dbReference type="GO" id="GO:0003729">
    <property type="term" value="F:mRNA binding"/>
    <property type="evidence" value="ECO:0007669"/>
    <property type="project" value="TreeGrafter"/>
</dbReference>